<keyword evidence="6" id="KW-1185">Reference proteome</keyword>
<dbReference type="EMBL" id="JAKWFO010000005">
    <property type="protein sequence ID" value="KAI9635614.1"/>
    <property type="molecule type" value="Genomic_DNA"/>
</dbReference>
<sequence>MKTIIVTGANRGIGRAICDVVLAHPSLATTPVTLYATSRAGSDLGIPTQRPDHKVHYASLDISSSDSISKFERTLADAKQPVDVLINNAGVNLDDKPTADNAVSTLNTNYRGTLAMCRMILPHMQKGSRIVSLSSVGSMLNGYSDELKKRFRTVSTLPEIEQLAEEYSKAFKDQKLKEEGWPGPGKSYSVSKALINAFTRVLAEENKGIQINCCCPGWVETDMGKMVGSSPPKTLEEGAKIPVRLALGDDGGVTGIYWANDSIKDRGEGKVQEW</sequence>
<evidence type="ECO:0000313" key="6">
    <source>
        <dbReference type="Proteomes" id="UP001164286"/>
    </source>
</evidence>
<evidence type="ECO:0000256" key="3">
    <source>
        <dbReference type="ARBA" id="ARBA00023002"/>
    </source>
</evidence>
<comment type="caution">
    <text evidence="5">The sequence shown here is derived from an EMBL/GenBank/DDBJ whole genome shotgun (WGS) entry which is preliminary data.</text>
</comment>
<dbReference type="PANTHER" id="PTHR43963:SF6">
    <property type="entry name" value="CHAIN DEHYDROGENASE FAMILY PROTEIN, PUTATIVE (AFU_ORTHOLOGUE AFUA_3G15350)-RELATED"/>
    <property type="match status" value="1"/>
</dbReference>
<accession>A0AA38H9Y9</accession>
<dbReference type="PRINTS" id="PR00080">
    <property type="entry name" value="SDRFAMILY"/>
</dbReference>
<dbReference type="SUPFAM" id="SSF51735">
    <property type="entry name" value="NAD(P)-binding Rossmann-fold domains"/>
    <property type="match status" value="1"/>
</dbReference>
<dbReference type="GeneID" id="77728697"/>
<dbReference type="AlphaFoldDB" id="A0AA38H9Y9"/>
<dbReference type="Gene3D" id="3.40.50.720">
    <property type="entry name" value="NAD(P)-binding Rossmann-like Domain"/>
    <property type="match status" value="1"/>
</dbReference>
<dbReference type="RefSeq" id="XP_052945391.1">
    <property type="nucleotide sequence ID" value="XM_053089492.1"/>
</dbReference>
<keyword evidence="3" id="KW-0560">Oxidoreductase</keyword>
<dbReference type="Pfam" id="PF00106">
    <property type="entry name" value="adh_short"/>
    <property type="match status" value="1"/>
</dbReference>
<dbReference type="InterPro" id="IPR002347">
    <property type="entry name" value="SDR_fam"/>
</dbReference>
<comment type="similarity">
    <text evidence="1 4">Belongs to the short-chain dehydrogenases/reductases (SDR) family.</text>
</comment>
<reference evidence="5" key="1">
    <citation type="journal article" date="2022" name="G3 (Bethesda)">
        <title>High quality genome of the basidiomycete yeast Dioszegia hungarica PDD-24b-2 isolated from cloud water.</title>
        <authorList>
            <person name="Jarrige D."/>
            <person name="Haridas S."/>
            <person name="Bleykasten-Grosshans C."/>
            <person name="Joly M."/>
            <person name="Nadalig T."/>
            <person name="Sancelme M."/>
            <person name="Vuilleumier S."/>
            <person name="Grigoriev I.V."/>
            <person name="Amato P."/>
            <person name="Bringel F."/>
        </authorList>
    </citation>
    <scope>NUCLEOTIDE SEQUENCE</scope>
    <source>
        <strain evidence="5">PDD-24b-2</strain>
    </source>
</reference>
<gene>
    <name evidence="5" type="ORF">MKK02DRAFT_36768</name>
</gene>
<dbReference type="GO" id="GO:0016491">
    <property type="term" value="F:oxidoreductase activity"/>
    <property type="evidence" value="ECO:0007669"/>
    <property type="project" value="UniProtKB-KW"/>
</dbReference>
<dbReference type="PANTHER" id="PTHR43963">
    <property type="entry name" value="CARBONYL REDUCTASE 1-RELATED"/>
    <property type="match status" value="1"/>
</dbReference>
<evidence type="ECO:0000256" key="4">
    <source>
        <dbReference type="RuleBase" id="RU000363"/>
    </source>
</evidence>
<proteinExistence type="inferred from homology"/>
<name>A0AA38H9Y9_9TREE</name>
<protein>
    <submittedName>
        <fullName evidence="5">NAD-P-binding protein</fullName>
    </submittedName>
</protein>
<organism evidence="5 6">
    <name type="scientific">Dioszegia hungarica</name>
    <dbReference type="NCBI Taxonomy" id="4972"/>
    <lineage>
        <taxon>Eukaryota</taxon>
        <taxon>Fungi</taxon>
        <taxon>Dikarya</taxon>
        <taxon>Basidiomycota</taxon>
        <taxon>Agaricomycotina</taxon>
        <taxon>Tremellomycetes</taxon>
        <taxon>Tremellales</taxon>
        <taxon>Bulleribasidiaceae</taxon>
        <taxon>Dioszegia</taxon>
    </lineage>
</organism>
<evidence type="ECO:0000256" key="2">
    <source>
        <dbReference type="ARBA" id="ARBA00022857"/>
    </source>
</evidence>
<evidence type="ECO:0000256" key="1">
    <source>
        <dbReference type="ARBA" id="ARBA00006484"/>
    </source>
</evidence>
<dbReference type="Pfam" id="PF13561">
    <property type="entry name" value="adh_short_C2"/>
    <property type="match status" value="1"/>
</dbReference>
<dbReference type="PRINTS" id="PR00081">
    <property type="entry name" value="GDHRDH"/>
</dbReference>
<dbReference type="InterPro" id="IPR036291">
    <property type="entry name" value="NAD(P)-bd_dom_sf"/>
</dbReference>
<keyword evidence="2" id="KW-0521">NADP</keyword>
<evidence type="ECO:0000313" key="5">
    <source>
        <dbReference type="EMBL" id="KAI9635614.1"/>
    </source>
</evidence>
<dbReference type="Proteomes" id="UP001164286">
    <property type="component" value="Unassembled WGS sequence"/>
</dbReference>